<evidence type="ECO:0000313" key="5">
    <source>
        <dbReference type="EMBL" id="SDI61546.1"/>
    </source>
</evidence>
<dbReference type="CDD" id="cd04301">
    <property type="entry name" value="NAT_SF"/>
    <property type="match status" value="1"/>
</dbReference>
<keyword evidence="3" id="KW-0012">Acyltransferase</keyword>
<dbReference type="PANTHER" id="PTHR10545">
    <property type="entry name" value="DIAMINE N-ACETYLTRANSFERASE"/>
    <property type="match status" value="1"/>
</dbReference>
<evidence type="ECO:0000256" key="2">
    <source>
        <dbReference type="ARBA" id="ARBA00022679"/>
    </source>
</evidence>
<comment type="similarity">
    <text evidence="1">Belongs to the acetyltransferase family.</text>
</comment>
<proteinExistence type="inferred from homology"/>
<gene>
    <name evidence="5" type="ORF">SAMN05428953_102415</name>
</gene>
<sequence length="212" mass="23256">MDITAAAFANCRRCRIGDKTEAANLPPCGGDGRQARGGCLGAEPPVTADLPKIIIRPGTIEDVETMHAAILRLGAHTGAHQEITSTPEDLRTYGFGEKPAFSTLIAEVGGEFAGLCLHFPIFSTWMGRPGVYVQDLYVEDRFRGRRIGERLLRRVARECRKDGGAYLRLSVDSDNETAKAFYERLGIAWSSYEQVQKIVGDAFFAFADAPEE</sequence>
<keyword evidence="2 5" id="KW-0808">Transferase</keyword>
<protein>
    <submittedName>
        <fullName evidence="5">Acetyltransferase (GNAT) family protein</fullName>
    </submittedName>
</protein>
<evidence type="ECO:0000256" key="1">
    <source>
        <dbReference type="ARBA" id="ARBA00008694"/>
    </source>
</evidence>
<dbReference type="InterPro" id="IPR016181">
    <property type="entry name" value="Acyl_CoA_acyltransferase"/>
</dbReference>
<feature type="domain" description="N-acetyltransferase" evidence="4">
    <location>
        <begin position="53"/>
        <end position="210"/>
    </location>
</feature>
<dbReference type="Proteomes" id="UP000198894">
    <property type="component" value="Unassembled WGS sequence"/>
</dbReference>
<dbReference type="FunFam" id="3.40.630.30:FF:000064">
    <property type="entry name" value="GNAT family acetyltransferase"/>
    <property type="match status" value="1"/>
</dbReference>
<dbReference type="InterPro" id="IPR000182">
    <property type="entry name" value="GNAT_dom"/>
</dbReference>
<evidence type="ECO:0000313" key="6">
    <source>
        <dbReference type="Proteomes" id="UP000198894"/>
    </source>
</evidence>
<dbReference type="SUPFAM" id="SSF55729">
    <property type="entry name" value="Acyl-CoA N-acyltransferases (Nat)"/>
    <property type="match status" value="1"/>
</dbReference>
<dbReference type="PROSITE" id="PS51186">
    <property type="entry name" value="GNAT"/>
    <property type="match status" value="1"/>
</dbReference>
<dbReference type="PANTHER" id="PTHR10545:SF29">
    <property type="entry name" value="GH14572P-RELATED"/>
    <property type="match status" value="1"/>
</dbReference>
<accession>A0A1G8M0S9</accession>
<dbReference type="GO" id="GO:0008080">
    <property type="term" value="F:N-acetyltransferase activity"/>
    <property type="evidence" value="ECO:0007669"/>
    <property type="project" value="TreeGrafter"/>
</dbReference>
<organism evidence="5 6">
    <name type="scientific">Mesorhizobium muleiense</name>
    <dbReference type="NCBI Taxonomy" id="1004279"/>
    <lineage>
        <taxon>Bacteria</taxon>
        <taxon>Pseudomonadati</taxon>
        <taxon>Pseudomonadota</taxon>
        <taxon>Alphaproteobacteria</taxon>
        <taxon>Hyphomicrobiales</taxon>
        <taxon>Phyllobacteriaceae</taxon>
        <taxon>Mesorhizobium</taxon>
    </lineage>
</organism>
<reference evidence="6" key="1">
    <citation type="submission" date="2016-10" db="EMBL/GenBank/DDBJ databases">
        <authorList>
            <person name="Varghese N."/>
            <person name="Submissions S."/>
        </authorList>
    </citation>
    <scope>NUCLEOTIDE SEQUENCE [LARGE SCALE GENOMIC DNA]</scope>
    <source>
        <strain evidence="6">CGMCC 1.11022</strain>
    </source>
</reference>
<name>A0A1G8M0S9_9HYPH</name>
<keyword evidence="6" id="KW-1185">Reference proteome</keyword>
<dbReference type="EMBL" id="FNEE01000002">
    <property type="protein sequence ID" value="SDI61546.1"/>
    <property type="molecule type" value="Genomic_DNA"/>
</dbReference>
<evidence type="ECO:0000259" key="4">
    <source>
        <dbReference type="PROSITE" id="PS51186"/>
    </source>
</evidence>
<dbReference type="Gene3D" id="3.40.630.30">
    <property type="match status" value="1"/>
</dbReference>
<dbReference type="InterPro" id="IPR051016">
    <property type="entry name" value="Diverse_Substrate_AcTransf"/>
</dbReference>
<evidence type="ECO:0000256" key="3">
    <source>
        <dbReference type="ARBA" id="ARBA00023315"/>
    </source>
</evidence>
<dbReference type="Pfam" id="PF00583">
    <property type="entry name" value="Acetyltransf_1"/>
    <property type="match status" value="1"/>
</dbReference>
<dbReference type="AlphaFoldDB" id="A0A1G8M0S9"/>